<dbReference type="AlphaFoldDB" id="A0A6G5A3K6"/>
<evidence type="ECO:0000313" key="1">
    <source>
        <dbReference type="EMBL" id="NIE44617.1"/>
    </source>
</evidence>
<accession>A0A6G5A3K6</accession>
<protein>
    <submittedName>
        <fullName evidence="1">Putative secreted protein</fullName>
    </submittedName>
</protein>
<organism evidence="1">
    <name type="scientific">Rhipicephalus microplus</name>
    <name type="common">Cattle tick</name>
    <name type="synonym">Boophilus microplus</name>
    <dbReference type="NCBI Taxonomy" id="6941"/>
    <lineage>
        <taxon>Eukaryota</taxon>
        <taxon>Metazoa</taxon>
        <taxon>Ecdysozoa</taxon>
        <taxon>Arthropoda</taxon>
        <taxon>Chelicerata</taxon>
        <taxon>Arachnida</taxon>
        <taxon>Acari</taxon>
        <taxon>Parasitiformes</taxon>
        <taxon>Ixodida</taxon>
        <taxon>Ixodoidea</taxon>
        <taxon>Ixodidae</taxon>
        <taxon>Rhipicephalinae</taxon>
        <taxon>Rhipicephalus</taxon>
        <taxon>Boophilus</taxon>
    </lineage>
</organism>
<sequence>MHTAACKIFLVYIVAETWYCRVGSSEGKMFVNVGEMFETLADTCHLHCVVIRIGLYVSMHSQWTAGGKMLPIVKGLLAVQQVAVTLQCTTHTVLLHAALFVLCQHM</sequence>
<proteinExistence type="predicted"/>
<dbReference type="EMBL" id="GIKN01002344">
    <property type="protein sequence ID" value="NIE44617.1"/>
    <property type="molecule type" value="Transcribed_RNA"/>
</dbReference>
<name>A0A6G5A3K6_RHIMP</name>
<reference evidence="1" key="1">
    <citation type="submission" date="2020-03" db="EMBL/GenBank/DDBJ databases">
        <title>A transcriptome and proteome of the tick Rhipicephalus microplus shaped by the genetic composition of its hosts and developmental stage.</title>
        <authorList>
            <person name="Garcia G.R."/>
            <person name="Ribeiro J.M.C."/>
            <person name="Maruyama S.R."/>
            <person name="Gardinasse L.G."/>
            <person name="Nelson K."/>
            <person name="Ferreira B.R."/>
            <person name="Andrade T.G."/>
            <person name="Santos I.K.F.M."/>
        </authorList>
    </citation>
    <scope>NUCLEOTIDE SEQUENCE</scope>
    <source>
        <strain evidence="1">NSGR</strain>
        <tissue evidence="1">Salivary glands</tissue>
    </source>
</reference>